<feature type="transmembrane region" description="Helical" evidence="7">
    <location>
        <begin position="127"/>
        <end position="148"/>
    </location>
</feature>
<dbReference type="PATRIC" id="fig|1264554.4.peg.32"/>
<keyword evidence="4 7" id="KW-0812">Transmembrane</keyword>
<comment type="subcellular location">
    <subcellularLocation>
        <location evidence="1">Cell membrane</location>
        <topology evidence="1">Multi-pass membrane protein</topology>
    </subcellularLocation>
</comment>
<evidence type="ECO:0000256" key="5">
    <source>
        <dbReference type="ARBA" id="ARBA00022989"/>
    </source>
</evidence>
<organism evidence="8 9">
    <name type="scientific">Mycoplasmopsis meleagridis ATCC 25294</name>
    <dbReference type="NCBI Taxonomy" id="1264554"/>
    <lineage>
        <taxon>Bacteria</taxon>
        <taxon>Bacillati</taxon>
        <taxon>Mycoplasmatota</taxon>
        <taxon>Mycoplasmoidales</taxon>
        <taxon>Metamycoplasmataceae</taxon>
        <taxon>Mycoplasmopsis</taxon>
    </lineage>
</organism>
<dbReference type="OrthoDB" id="401329at2"/>
<comment type="caution">
    <text evidence="8">The sequence shown here is derived from an EMBL/GenBank/DDBJ whole genome shotgun (WGS) entry which is preliminary data.</text>
</comment>
<evidence type="ECO:0000256" key="3">
    <source>
        <dbReference type="ARBA" id="ARBA00022475"/>
    </source>
</evidence>
<gene>
    <name evidence="8" type="primary">chrA</name>
    <name evidence="8" type="ORF">MMELEA_00020</name>
</gene>
<protein>
    <submittedName>
        <fullName evidence="8">Chromate transport protein</fullName>
    </submittedName>
</protein>
<name>A0A0F5GZY2_9BACT</name>
<keyword evidence="3" id="KW-1003">Cell membrane</keyword>
<feature type="transmembrane region" description="Helical" evidence="7">
    <location>
        <begin position="87"/>
        <end position="115"/>
    </location>
</feature>
<evidence type="ECO:0000256" key="7">
    <source>
        <dbReference type="SAM" id="Phobius"/>
    </source>
</evidence>
<keyword evidence="5 7" id="KW-1133">Transmembrane helix</keyword>
<evidence type="ECO:0000256" key="2">
    <source>
        <dbReference type="ARBA" id="ARBA00005262"/>
    </source>
</evidence>
<keyword evidence="6 7" id="KW-0472">Membrane</keyword>
<evidence type="ECO:0000313" key="8">
    <source>
        <dbReference type="EMBL" id="KKB26621.1"/>
    </source>
</evidence>
<dbReference type="STRING" id="29561.MM26B8_05730"/>
<dbReference type="GO" id="GO:0015109">
    <property type="term" value="F:chromate transmembrane transporter activity"/>
    <property type="evidence" value="ECO:0007669"/>
    <property type="project" value="InterPro"/>
</dbReference>
<proteinExistence type="inferred from homology"/>
<sequence length="228" mass="25731">MIILGILVACIFVVIFSLVVFGGGQIFMPMFKWLWTLLNSTFGINISENTINQIFTVSNATPGVVSTKFAFFTGLVLANNADGSIAWWGYLTMFLTYLVFCLPAIFVLIFAIKYLKKIENKPFMQRALLLMQPVVAGIIVSVGFTLLIEICLPFVSFNGPGGIKEYFKIDFQSEKAKFFSGWRLIVLLIYSVINIISSFYLYRKKVPLFALILANIIISLIVFEPWLN</sequence>
<dbReference type="GO" id="GO:0005886">
    <property type="term" value="C:plasma membrane"/>
    <property type="evidence" value="ECO:0007669"/>
    <property type="project" value="UniProtKB-SubCell"/>
</dbReference>
<evidence type="ECO:0000313" key="9">
    <source>
        <dbReference type="Proteomes" id="UP000033750"/>
    </source>
</evidence>
<dbReference type="Proteomes" id="UP000033750">
    <property type="component" value="Unassembled WGS sequence"/>
</dbReference>
<evidence type="ECO:0000256" key="6">
    <source>
        <dbReference type="ARBA" id="ARBA00023136"/>
    </source>
</evidence>
<accession>A0A0F5GZY2</accession>
<dbReference type="InterPro" id="IPR003370">
    <property type="entry name" value="Chromate_transpt"/>
</dbReference>
<dbReference type="EMBL" id="JZXN01000017">
    <property type="protein sequence ID" value="KKB26621.1"/>
    <property type="molecule type" value="Genomic_DNA"/>
</dbReference>
<comment type="similarity">
    <text evidence="2">Belongs to the chromate ion transporter (CHR) (TC 2.A.51) family.</text>
</comment>
<feature type="transmembrane region" description="Helical" evidence="7">
    <location>
        <begin position="7"/>
        <end position="28"/>
    </location>
</feature>
<dbReference type="AlphaFoldDB" id="A0A0F5GZY2"/>
<dbReference type="Pfam" id="PF02417">
    <property type="entry name" value="Chromate_transp"/>
    <property type="match status" value="1"/>
</dbReference>
<reference evidence="8 9" key="1">
    <citation type="submission" date="2015-03" db="EMBL/GenBank/DDBJ databases">
        <title>Genome sequence of Mycoplasma meleagridis strain ATCC 25294.</title>
        <authorList>
            <person name="Yacoub E."/>
            <person name="Blanchard A."/>
            <person name="Sirand-Pugnet P."/>
            <person name="Mardassi B.B.A."/>
        </authorList>
    </citation>
    <scope>NUCLEOTIDE SEQUENCE [LARGE SCALE GENOMIC DNA]</scope>
    <source>
        <strain evidence="8 9">ATCC 25294</strain>
    </source>
</reference>
<dbReference type="RefSeq" id="WP_052717026.1">
    <property type="nucleotide sequence ID" value="NZ_JZXN01000017.1"/>
</dbReference>
<keyword evidence="9" id="KW-1185">Reference proteome</keyword>
<evidence type="ECO:0000256" key="1">
    <source>
        <dbReference type="ARBA" id="ARBA00004651"/>
    </source>
</evidence>
<feature type="transmembrane region" description="Helical" evidence="7">
    <location>
        <begin position="208"/>
        <end position="227"/>
    </location>
</feature>
<evidence type="ECO:0000256" key="4">
    <source>
        <dbReference type="ARBA" id="ARBA00022692"/>
    </source>
</evidence>
<feature type="transmembrane region" description="Helical" evidence="7">
    <location>
        <begin position="181"/>
        <end position="201"/>
    </location>
</feature>